<evidence type="ECO:0000313" key="2">
    <source>
        <dbReference type="EMBL" id="CAF0706443.1"/>
    </source>
</evidence>
<feature type="region of interest" description="Disordered" evidence="1">
    <location>
        <begin position="143"/>
        <end position="194"/>
    </location>
</feature>
<dbReference type="AlphaFoldDB" id="A0A813M2J6"/>
<sequence length="316" mass="36377">MIAGENIESQNSPIENFDASLETKKIDSTESNINSSNPSDTSSSFNSFTSPNTSTSSSPTNNDLNKQQQNNQNFYDPSMGFYTPNYGYYPTQPMYGYENIPVNNLGYPIINPYYDYQQQMFWYSNYPTYFPPGSYPQNWNYNPKTYNPERKKFNKNFNNNNNNNSNNIQNQNSDNNQQRRYKKPFNRRGDNQKLEEVKPVIVPDYDLMKSEQVYVDAYPALPTSNNKNDEKSEEIKPDVELNVEKEVKKEKEISGNAWTAKKWSDIVHGNKIFQNEPLLNDASAQNKVDSQESIAQKLNGLCINDELVPTGQPIKC</sequence>
<dbReference type="Proteomes" id="UP000663879">
    <property type="component" value="Unassembled WGS sequence"/>
</dbReference>
<dbReference type="EMBL" id="CAJNOC010000017">
    <property type="protein sequence ID" value="CAF0706443.1"/>
    <property type="molecule type" value="Genomic_DNA"/>
</dbReference>
<feature type="region of interest" description="Disordered" evidence="1">
    <location>
        <begin position="1"/>
        <end position="77"/>
    </location>
</feature>
<comment type="caution">
    <text evidence="2">The sequence shown here is derived from an EMBL/GenBank/DDBJ whole genome shotgun (WGS) entry which is preliminary data.</text>
</comment>
<dbReference type="OrthoDB" id="10202211at2759"/>
<gene>
    <name evidence="2" type="ORF">OXX778_LOCUS372</name>
</gene>
<accession>A0A813M2J6</accession>
<name>A0A813M2J6_9BILA</name>
<proteinExistence type="predicted"/>
<feature type="compositionally biased region" description="Low complexity" evidence="1">
    <location>
        <begin position="155"/>
        <end position="178"/>
    </location>
</feature>
<feature type="compositionally biased region" description="Low complexity" evidence="1">
    <location>
        <begin position="31"/>
        <end position="73"/>
    </location>
</feature>
<protein>
    <submittedName>
        <fullName evidence="2">Uncharacterized protein</fullName>
    </submittedName>
</protein>
<organism evidence="2 3">
    <name type="scientific">Brachionus calyciflorus</name>
    <dbReference type="NCBI Taxonomy" id="104777"/>
    <lineage>
        <taxon>Eukaryota</taxon>
        <taxon>Metazoa</taxon>
        <taxon>Spiralia</taxon>
        <taxon>Gnathifera</taxon>
        <taxon>Rotifera</taxon>
        <taxon>Eurotatoria</taxon>
        <taxon>Monogononta</taxon>
        <taxon>Pseudotrocha</taxon>
        <taxon>Ploima</taxon>
        <taxon>Brachionidae</taxon>
        <taxon>Brachionus</taxon>
    </lineage>
</organism>
<evidence type="ECO:0000313" key="3">
    <source>
        <dbReference type="Proteomes" id="UP000663879"/>
    </source>
</evidence>
<keyword evidence="3" id="KW-1185">Reference proteome</keyword>
<evidence type="ECO:0000256" key="1">
    <source>
        <dbReference type="SAM" id="MobiDB-lite"/>
    </source>
</evidence>
<reference evidence="2" key="1">
    <citation type="submission" date="2021-02" db="EMBL/GenBank/DDBJ databases">
        <authorList>
            <person name="Nowell W R."/>
        </authorList>
    </citation>
    <scope>NUCLEOTIDE SEQUENCE</scope>
    <source>
        <strain evidence="2">Ploen Becks lab</strain>
    </source>
</reference>